<protein>
    <recommendedName>
        <fullName evidence="2">DUF5667 domain-containing protein</fullName>
    </recommendedName>
</protein>
<dbReference type="Pfam" id="PF18915">
    <property type="entry name" value="DUF5667"/>
    <property type="match status" value="1"/>
</dbReference>
<feature type="chain" id="PRO_5002536653" description="DUF5667 domain-containing protein" evidence="1">
    <location>
        <begin position="26"/>
        <end position="176"/>
    </location>
</feature>
<name>A0A0G1DJM2_9BACT</name>
<keyword evidence="1" id="KW-0732">Signal</keyword>
<dbReference type="AlphaFoldDB" id="A0A0G1DJM2"/>
<sequence>MKTILSLLLSCVVLGFFFFRPSDSAAEALPTPVDYHLPYPGMTPDHPLYTVKKIRDWLLLNFNRDPVRKVEIHLLLADKKLVMAELLINKRNTRLAVDTYYDSQVELVKAVTVMSEVNSVKEPPTGLADKLELASRKHEEMIKKQVAVVTDIKSLNQLKQALSLNEKAYSQIQLIK</sequence>
<comment type="caution">
    <text evidence="3">The sequence shown here is derived from an EMBL/GenBank/DDBJ whole genome shotgun (WGS) entry which is preliminary data.</text>
</comment>
<evidence type="ECO:0000313" key="3">
    <source>
        <dbReference type="EMBL" id="KKS97864.1"/>
    </source>
</evidence>
<evidence type="ECO:0000259" key="2">
    <source>
        <dbReference type="Pfam" id="PF18915"/>
    </source>
</evidence>
<dbReference type="Proteomes" id="UP000034894">
    <property type="component" value="Unassembled WGS sequence"/>
</dbReference>
<gene>
    <name evidence="3" type="ORF">UV73_C0004G0006</name>
</gene>
<feature type="signal peptide" evidence="1">
    <location>
        <begin position="1"/>
        <end position="25"/>
    </location>
</feature>
<dbReference type="EMBL" id="LCFP01000004">
    <property type="protein sequence ID" value="KKS97864.1"/>
    <property type="molecule type" value="Genomic_DNA"/>
</dbReference>
<evidence type="ECO:0000256" key="1">
    <source>
        <dbReference type="SAM" id="SignalP"/>
    </source>
</evidence>
<feature type="domain" description="DUF5667" evidence="2">
    <location>
        <begin position="41"/>
        <end position="143"/>
    </location>
</feature>
<accession>A0A0G1DJM2</accession>
<dbReference type="InterPro" id="IPR043725">
    <property type="entry name" value="DUF5667"/>
</dbReference>
<reference evidence="3 4" key="1">
    <citation type="journal article" date="2015" name="Nature">
        <title>rRNA introns, odd ribosomes, and small enigmatic genomes across a large radiation of phyla.</title>
        <authorList>
            <person name="Brown C.T."/>
            <person name="Hug L.A."/>
            <person name="Thomas B.C."/>
            <person name="Sharon I."/>
            <person name="Castelle C.J."/>
            <person name="Singh A."/>
            <person name="Wilkins M.J."/>
            <person name="Williams K.H."/>
            <person name="Banfield J.F."/>
        </authorList>
    </citation>
    <scope>NUCLEOTIDE SEQUENCE [LARGE SCALE GENOMIC DNA]</scope>
</reference>
<organism evidence="3 4">
    <name type="scientific">Candidatus Gottesmanbacteria bacterium GW2011_GWA2_43_14</name>
    <dbReference type="NCBI Taxonomy" id="1618443"/>
    <lineage>
        <taxon>Bacteria</taxon>
        <taxon>Candidatus Gottesmaniibacteriota</taxon>
    </lineage>
</organism>
<evidence type="ECO:0000313" key="4">
    <source>
        <dbReference type="Proteomes" id="UP000034894"/>
    </source>
</evidence>
<proteinExistence type="predicted"/>
<dbReference type="STRING" id="1618443.UV73_C0004G0006"/>